<reference evidence="2 3" key="1">
    <citation type="journal article" date="2010" name="Nature">
        <title>The Ectocarpus genome and the independent evolution of multicellularity in brown algae.</title>
        <authorList>
            <person name="Cock J.M."/>
            <person name="Sterck L."/>
            <person name="Rouze P."/>
            <person name="Scornet D."/>
            <person name="Allen A.E."/>
            <person name="Amoutzias G."/>
            <person name="Anthouard V."/>
            <person name="Artiguenave F."/>
            <person name="Aury J.M."/>
            <person name="Badger J.H."/>
            <person name="Beszteri B."/>
            <person name="Billiau K."/>
            <person name="Bonnet E."/>
            <person name="Bothwell J.H."/>
            <person name="Bowler C."/>
            <person name="Boyen C."/>
            <person name="Brownlee C."/>
            <person name="Carrano C.J."/>
            <person name="Charrier B."/>
            <person name="Cho G.Y."/>
            <person name="Coelho S.M."/>
            <person name="Collen J."/>
            <person name="Corre E."/>
            <person name="Da Silva C."/>
            <person name="Delage L."/>
            <person name="Delaroque N."/>
            <person name="Dittami S.M."/>
            <person name="Doulbeau S."/>
            <person name="Elias M."/>
            <person name="Farnham G."/>
            <person name="Gachon C.M."/>
            <person name="Gschloessl B."/>
            <person name="Heesch S."/>
            <person name="Jabbari K."/>
            <person name="Jubin C."/>
            <person name="Kawai H."/>
            <person name="Kimura K."/>
            <person name="Kloareg B."/>
            <person name="Kupper F.C."/>
            <person name="Lang D."/>
            <person name="Le Bail A."/>
            <person name="Leblanc C."/>
            <person name="Lerouge P."/>
            <person name="Lohr M."/>
            <person name="Lopez P.J."/>
            <person name="Martens C."/>
            <person name="Maumus F."/>
            <person name="Michel G."/>
            <person name="Miranda-Saavedra D."/>
            <person name="Morales J."/>
            <person name="Moreau H."/>
            <person name="Motomura T."/>
            <person name="Nagasato C."/>
            <person name="Napoli C.A."/>
            <person name="Nelson D.R."/>
            <person name="Nyvall-Collen P."/>
            <person name="Peters A.F."/>
            <person name="Pommier C."/>
            <person name="Potin P."/>
            <person name="Poulain J."/>
            <person name="Quesneville H."/>
            <person name="Read B."/>
            <person name="Rensing S.A."/>
            <person name="Ritter A."/>
            <person name="Rousvoal S."/>
            <person name="Samanta M."/>
            <person name="Samson G."/>
            <person name="Schroeder D.C."/>
            <person name="Segurens B."/>
            <person name="Strittmatter M."/>
            <person name="Tonon T."/>
            <person name="Tregear J.W."/>
            <person name="Valentin K."/>
            <person name="von Dassow P."/>
            <person name="Yamagishi T."/>
            <person name="Van de Peer Y."/>
            <person name="Wincker P."/>
        </authorList>
    </citation>
    <scope>NUCLEOTIDE SEQUENCE [LARGE SCALE GENOMIC DNA]</scope>
    <source>
        <strain evidence="3">Ec32 / CCAP1310/4</strain>
    </source>
</reference>
<feature type="compositionally biased region" description="Low complexity" evidence="1">
    <location>
        <begin position="1240"/>
        <end position="1251"/>
    </location>
</feature>
<feature type="compositionally biased region" description="Acidic residues" evidence="1">
    <location>
        <begin position="12"/>
        <end position="22"/>
    </location>
</feature>
<feature type="region of interest" description="Disordered" evidence="1">
    <location>
        <begin position="259"/>
        <end position="396"/>
    </location>
</feature>
<feature type="region of interest" description="Disordered" evidence="1">
    <location>
        <begin position="892"/>
        <end position="945"/>
    </location>
</feature>
<proteinExistence type="predicted"/>
<feature type="compositionally biased region" description="Low complexity" evidence="1">
    <location>
        <begin position="311"/>
        <end position="321"/>
    </location>
</feature>
<dbReference type="OrthoDB" id="10486452at2759"/>
<feature type="region of interest" description="Disordered" evidence="1">
    <location>
        <begin position="508"/>
        <end position="546"/>
    </location>
</feature>
<feature type="compositionally biased region" description="Gly residues" evidence="1">
    <location>
        <begin position="812"/>
        <end position="827"/>
    </location>
</feature>
<feature type="compositionally biased region" description="Gly residues" evidence="1">
    <location>
        <begin position="779"/>
        <end position="788"/>
    </location>
</feature>
<gene>
    <name evidence="2" type="ORF">Esi_0012_0132</name>
</gene>
<dbReference type="EMBL" id="FN649735">
    <property type="protein sequence ID" value="CBN74074.1"/>
    <property type="molecule type" value="Genomic_DNA"/>
</dbReference>
<name>D8LDK1_ECTSI</name>
<feature type="compositionally biased region" description="Basic and acidic residues" evidence="1">
    <location>
        <begin position="916"/>
        <end position="926"/>
    </location>
</feature>
<feature type="region of interest" description="Disordered" evidence="1">
    <location>
        <begin position="1117"/>
        <end position="1210"/>
    </location>
</feature>
<protein>
    <submittedName>
        <fullName evidence="2">Uncharacterized protein</fullName>
    </submittedName>
</protein>
<evidence type="ECO:0000256" key="1">
    <source>
        <dbReference type="SAM" id="MobiDB-lite"/>
    </source>
</evidence>
<evidence type="ECO:0000313" key="3">
    <source>
        <dbReference type="Proteomes" id="UP000002630"/>
    </source>
</evidence>
<evidence type="ECO:0000313" key="2">
    <source>
        <dbReference type="EMBL" id="CBN74074.1"/>
    </source>
</evidence>
<dbReference type="Proteomes" id="UP000002630">
    <property type="component" value="Linkage Group LG10"/>
</dbReference>
<feature type="region of interest" description="Disordered" evidence="1">
    <location>
        <begin position="968"/>
        <end position="989"/>
    </location>
</feature>
<dbReference type="EMBL" id="FN647877">
    <property type="protein sequence ID" value="CBN74074.1"/>
    <property type="molecule type" value="Genomic_DNA"/>
</dbReference>
<feature type="compositionally biased region" description="Basic and acidic residues" evidence="1">
    <location>
        <begin position="351"/>
        <end position="360"/>
    </location>
</feature>
<feature type="region of interest" description="Disordered" evidence="1">
    <location>
        <begin position="723"/>
        <end position="827"/>
    </location>
</feature>
<dbReference type="InParanoid" id="D8LDK1"/>
<feature type="compositionally biased region" description="Polar residues" evidence="1">
    <location>
        <begin position="1196"/>
        <end position="1210"/>
    </location>
</feature>
<feature type="region of interest" description="Disordered" evidence="1">
    <location>
        <begin position="412"/>
        <end position="468"/>
    </location>
</feature>
<feature type="compositionally biased region" description="Basic and acidic residues" evidence="1">
    <location>
        <begin position="1143"/>
        <end position="1152"/>
    </location>
</feature>
<dbReference type="AlphaFoldDB" id="D8LDK1"/>
<feature type="compositionally biased region" description="Gly residues" evidence="1">
    <location>
        <begin position="525"/>
        <end position="538"/>
    </location>
</feature>
<sequence length="1276" mass="130641">MGPISRFTALYFDEEIDPEDADSSSGGDNGHASFSGLSGGGRRAITDAAGNDSETVSPPVCGGGPADGRGRGLSSASGTGTPKSDRLGRYELSPSRHHHKRARLRRRIDHEADLLEVVKVTRQAVGEQREADQEALAGVEPACFMNAKGTPKTPKKEKRPPLVIELLPTCWRIRTISTERLRHGDGHKKTANLQYCFASRQIMLDLDNGRFPLALMWALPEVMQEAGTVIAEIHDLRGNALDAGNPSVGTTLLQPFGEGICPKGTHHPPGLGQGPGQGERFASDGSYIASGANTGAGTSRGKSRSGSNSCAADGAADAVDVVDARDSSEGSVHQPQQLGRSDSPNRGQDGSSDRSSDRRLTIIVPGDKAGLRPPPPPPPLQATASGGHHLFPEKKSPKSVSAVFSAASIATSAPKRSPTPPLLLLSPGSVEEKPGVGVGLDDSAADGDAGEPSPVRVAPPPPPGSVTLVKPRVKRVRLKVSRGVWMASVWEAVVEAARRAESAKGAVAAAAHGDGGTHGEDEGTRTGGGGSGGAGASSGKGKRPKAVVGGKTIGVKHLAAGGGKQPKGKTVAAAAAAAASPLADKLSGQGNDGNNPWAACTAKEDAKVAGGVAESSPAAAAQAIFGRGPATDVALGAEALILQALVPSTEICLEPSVDVSRLATMVRGEGTARADGEGGGGNLTFRFERHHYRLLETLALPGVEDAPDEEQFFLGLGAKRLGKSTKRSATGDRAAKSPGAGGGRSGVTNYPDETHPNGHTSNPNGMMRMNTPEASASSGDGGWGGGLGLADRSQSSIAATGGVGATSTAVVGSGGGSGARRMKGGGSVLLGAPRQQVSQGGLESAIAAAAAAAGGGAARSGVRSAAEMAVSAVLGWEKGLNAAATAAAAAAASSGSKKVVPLPTSKALNNSVGTDKSGKERSDEAKRRAKKQQAKEGPGHPKRMIADGSAAALSTKAAEALINDGMKGLAVHPTPQAPREDDDRKKQTKKKLAAAAAVAAPTMTTVKRKTSVKSKKRLEEERAVAFRTVHRTLLSPVTHLSPANGGRPHDPAVFTKFAKPAVEKAKAIDRNNWNTLAQELARGSDDAAAAAHDSNQTGRLTVAATEERLRRGLQPAHLAGEQQQQLQQRRKQQHQQDSLVAGREVHDGDAKAIKTSPDAMITLRVSTASPSNDQLPRPPVPSPSHQQEYQRPPLQRRQSGSNDGQPPLLQTSIELPQEGFYQIGGGSGFSLGQHIAGRNPASPIAASASSRTPAISIFRSVNPAAPTATAADGGDA</sequence>
<feature type="compositionally biased region" description="Polar residues" evidence="1">
    <location>
        <begin position="1164"/>
        <end position="1174"/>
    </location>
</feature>
<feature type="compositionally biased region" description="Polar residues" evidence="1">
    <location>
        <begin position="329"/>
        <end position="345"/>
    </location>
</feature>
<feature type="region of interest" description="Disordered" evidence="1">
    <location>
        <begin position="1227"/>
        <end position="1251"/>
    </location>
</feature>
<organism evidence="2 3">
    <name type="scientific">Ectocarpus siliculosus</name>
    <name type="common">Brown alga</name>
    <name type="synonym">Conferva siliculosa</name>
    <dbReference type="NCBI Taxonomy" id="2880"/>
    <lineage>
        <taxon>Eukaryota</taxon>
        <taxon>Sar</taxon>
        <taxon>Stramenopiles</taxon>
        <taxon>Ochrophyta</taxon>
        <taxon>PX clade</taxon>
        <taxon>Phaeophyceae</taxon>
        <taxon>Ectocarpales</taxon>
        <taxon>Ectocarpaceae</taxon>
        <taxon>Ectocarpus</taxon>
    </lineage>
</organism>
<feature type="compositionally biased region" description="Basic and acidic residues" evidence="1">
    <location>
        <begin position="515"/>
        <end position="524"/>
    </location>
</feature>
<accession>D8LDK1</accession>
<keyword evidence="3" id="KW-1185">Reference proteome</keyword>
<feature type="region of interest" description="Disordered" evidence="1">
    <location>
        <begin position="1"/>
        <end position="103"/>
    </location>
</feature>